<proteinExistence type="predicted"/>
<sequence>MEHDGDVMAELVADHREVGELFARFDQAPRAARTANGLWTLWRSSWCGTPLPSVLELTGTEGVFRVFPNLADALVEPWLISLQPPRSRL</sequence>
<dbReference type="AlphaFoldDB" id="A0A5J4LAI8"/>
<dbReference type="EMBL" id="BLAG01000005">
    <property type="protein sequence ID" value="GES29252.1"/>
    <property type="molecule type" value="Genomic_DNA"/>
</dbReference>
<keyword evidence="2" id="KW-1185">Reference proteome</keyword>
<accession>A0A5J4LAI8</accession>
<gene>
    <name evidence="1" type="ORF">San01_17390</name>
</gene>
<protein>
    <submittedName>
        <fullName evidence="1">Uncharacterized protein</fullName>
    </submittedName>
</protein>
<name>A0A5J4LAI8_9ACTN</name>
<organism evidence="1 2">
    <name type="scientific">Streptomyces angustmyceticus</name>
    <dbReference type="NCBI Taxonomy" id="285578"/>
    <lineage>
        <taxon>Bacteria</taxon>
        <taxon>Bacillati</taxon>
        <taxon>Actinomycetota</taxon>
        <taxon>Actinomycetes</taxon>
        <taxon>Kitasatosporales</taxon>
        <taxon>Streptomycetaceae</taxon>
        <taxon>Streptomyces</taxon>
    </lineage>
</organism>
<comment type="caution">
    <text evidence="1">The sequence shown here is derived from an EMBL/GenBank/DDBJ whole genome shotgun (WGS) entry which is preliminary data.</text>
</comment>
<dbReference type="Proteomes" id="UP000325598">
    <property type="component" value="Unassembled WGS sequence"/>
</dbReference>
<evidence type="ECO:0000313" key="2">
    <source>
        <dbReference type="Proteomes" id="UP000325598"/>
    </source>
</evidence>
<reference evidence="1 2" key="1">
    <citation type="submission" date="2019-10" db="EMBL/GenBank/DDBJ databases">
        <title>Whole genome shotgun sequence of Streptomyces angustmyceticus NBRC 3934.</title>
        <authorList>
            <person name="Hosoyama A."/>
            <person name="Ichikawa N."/>
            <person name="Kimura A."/>
            <person name="Kitahashi Y."/>
            <person name="Komaki H."/>
            <person name="Uohara A."/>
        </authorList>
    </citation>
    <scope>NUCLEOTIDE SEQUENCE [LARGE SCALE GENOMIC DNA]</scope>
    <source>
        <strain evidence="1 2">NBRC 3934</strain>
    </source>
</reference>
<evidence type="ECO:0000313" key="1">
    <source>
        <dbReference type="EMBL" id="GES29252.1"/>
    </source>
</evidence>